<protein>
    <submittedName>
        <fullName evidence="2">Uncharacterized protein</fullName>
    </submittedName>
</protein>
<feature type="compositionally biased region" description="Acidic residues" evidence="1">
    <location>
        <begin position="404"/>
        <end position="422"/>
    </location>
</feature>
<gene>
    <name evidence="2" type="ORF">B0T18DRAFT_314652</name>
</gene>
<organism evidence="2 3">
    <name type="scientific">Schizothecium vesticola</name>
    <dbReference type="NCBI Taxonomy" id="314040"/>
    <lineage>
        <taxon>Eukaryota</taxon>
        <taxon>Fungi</taxon>
        <taxon>Dikarya</taxon>
        <taxon>Ascomycota</taxon>
        <taxon>Pezizomycotina</taxon>
        <taxon>Sordariomycetes</taxon>
        <taxon>Sordariomycetidae</taxon>
        <taxon>Sordariales</taxon>
        <taxon>Schizotheciaceae</taxon>
        <taxon>Schizothecium</taxon>
    </lineage>
</organism>
<proteinExistence type="predicted"/>
<evidence type="ECO:0000256" key="1">
    <source>
        <dbReference type="SAM" id="MobiDB-lite"/>
    </source>
</evidence>
<dbReference type="AlphaFoldDB" id="A0AA40F8J0"/>
<feature type="region of interest" description="Disordered" evidence="1">
    <location>
        <begin position="397"/>
        <end position="490"/>
    </location>
</feature>
<comment type="caution">
    <text evidence="2">The sequence shown here is derived from an EMBL/GenBank/DDBJ whole genome shotgun (WGS) entry which is preliminary data.</text>
</comment>
<accession>A0AA40F8J0</accession>
<evidence type="ECO:0000313" key="3">
    <source>
        <dbReference type="Proteomes" id="UP001172155"/>
    </source>
</evidence>
<dbReference type="Proteomes" id="UP001172155">
    <property type="component" value="Unassembled WGS sequence"/>
</dbReference>
<reference evidence="2" key="1">
    <citation type="submission" date="2023-06" db="EMBL/GenBank/DDBJ databases">
        <title>Genome-scale phylogeny and comparative genomics of the fungal order Sordariales.</title>
        <authorList>
            <consortium name="Lawrence Berkeley National Laboratory"/>
            <person name="Hensen N."/>
            <person name="Bonometti L."/>
            <person name="Westerberg I."/>
            <person name="Brannstrom I.O."/>
            <person name="Guillou S."/>
            <person name="Cros-Aarteil S."/>
            <person name="Calhoun S."/>
            <person name="Haridas S."/>
            <person name="Kuo A."/>
            <person name="Mondo S."/>
            <person name="Pangilinan J."/>
            <person name="Riley R."/>
            <person name="LaButti K."/>
            <person name="Andreopoulos B."/>
            <person name="Lipzen A."/>
            <person name="Chen C."/>
            <person name="Yanf M."/>
            <person name="Daum C."/>
            <person name="Ng V."/>
            <person name="Clum A."/>
            <person name="Steindorff A."/>
            <person name="Ohm R."/>
            <person name="Martin F."/>
            <person name="Silar P."/>
            <person name="Natvig D."/>
            <person name="Lalanne C."/>
            <person name="Gautier V."/>
            <person name="Ament-velasquez S.L."/>
            <person name="Kruys A."/>
            <person name="Hutchinson M.I."/>
            <person name="Powell A.J."/>
            <person name="Barry K."/>
            <person name="Miller A.N."/>
            <person name="Grigoriev I.V."/>
            <person name="Debuchy R."/>
            <person name="Gladieux P."/>
            <person name="Thoren M.H."/>
            <person name="Johannesson H."/>
        </authorList>
    </citation>
    <scope>NUCLEOTIDE SEQUENCE</scope>
    <source>
        <strain evidence="2">SMH3187-1</strain>
    </source>
</reference>
<name>A0AA40F8J0_9PEZI</name>
<sequence>MDVTNIFPDDMPAIAEKLRTRAQADHRARIPIDRLDDAHRDVLIRAINNVLATDEAILTYAQIIDGLPIADVAGDRRVTGIYGDHPIDDHEELCPGALDKAREVSPQWDPATLAFSPRVVNAFQRAAPGTKKFNTRLIEMVAVALHQFGVLLHQLGFRMHRGDIECVTNWTAPKPSVAEDDWEPIPPPPTLFYNAFYGDWEIYPEGVADMIGYWAECRILGGVVLFDRRAELDADGDLTAEPPNIYLHPSRCKVTFRVTQLLDWQQQALVDFLLSKPDLTAASGDASPVPCPVPVIVDDRNRTRVSPEDALVLRGIYRDVWERKPLDSFGYRGIIRRPQAQVDYPEIGVEALVFNRAAGVPIPKGKMKDYLDGVETLPEGPKKRMLDEYKEYLDREKRAKLDVPEQDENEAEDEPEEGEEGEEGVKEGEGGVKEEGKEWKEDNGEREEGKGKGKEPKGKGKKAKNRVLIVPDTLESLQDFMFSKNKSAEE</sequence>
<dbReference type="EMBL" id="JAUKUD010000001">
    <property type="protein sequence ID" value="KAK0752992.1"/>
    <property type="molecule type" value="Genomic_DNA"/>
</dbReference>
<feature type="compositionally biased region" description="Basic and acidic residues" evidence="1">
    <location>
        <begin position="423"/>
        <end position="458"/>
    </location>
</feature>
<evidence type="ECO:0000313" key="2">
    <source>
        <dbReference type="EMBL" id="KAK0752992.1"/>
    </source>
</evidence>
<keyword evidence="3" id="KW-1185">Reference proteome</keyword>